<protein>
    <recommendedName>
        <fullName evidence="7">tRNA(Ile)-lysidine synthase</fullName>
        <ecNumber evidence="7">6.3.4.19</ecNumber>
    </recommendedName>
    <alternativeName>
        <fullName evidence="7">tRNA(Ile)-2-lysyl-cytidine synthase</fullName>
    </alternativeName>
    <alternativeName>
        <fullName evidence="7">tRNA(Ile)-lysidine synthetase</fullName>
    </alternativeName>
</protein>
<dbReference type="CDD" id="cd01992">
    <property type="entry name" value="TilS_N"/>
    <property type="match status" value="1"/>
</dbReference>
<proteinExistence type="inferred from homology"/>
<dbReference type="GO" id="GO:0006400">
    <property type="term" value="P:tRNA modification"/>
    <property type="evidence" value="ECO:0007669"/>
    <property type="project" value="UniProtKB-UniRule"/>
</dbReference>
<dbReference type="GO" id="GO:0032267">
    <property type="term" value="F:tRNA(Ile)-lysidine synthase activity"/>
    <property type="evidence" value="ECO:0007669"/>
    <property type="project" value="UniProtKB-EC"/>
</dbReference>
<dbReference type="PANTHER" id="PTHR43033">
    <property type="entry name" value="TRNA(ILE)-LYSIDINE SYNTHASE-RELATED"/>
    <property type="match status" value="1"/>
</dbReference>
<comment type="catalytic activity">
    <reaction evidence="6 7">
        <text>cytidine(34) in tRNA(Ile2) + L-lysine + ATP = lysidine(34) in tRNA(Ile2) + AMP + diphosphate + H(+)</text>
        <dbReference type="Rhea" id="RHEA:43744"/>
        <dbReference type="Rhea" id="RHEA-COMP:10625"/>
        <dbReference type="Rhea" id="RHEA-COMP:10670"/>
        <dbReference type="ChEBI" id="CHEBI:15378"/>
        <dbReference type="ChEBI" id="CHEBI:30616"/>
        <dbReference type="ChEBI" id="CHEBI:32551"/>
        <dbReference type="ChEBI" id="CHEBI:33019"/>
        <dbReference type="ChEBI" id="CHEBI:82748"/>
        <dbReference type="ChEBI" id="CHEBI:83665"/>
        <dbReference type="ChEBI" id="CHEBI:456215"/>
        <dbReference type="EC" id="6.3.4.19"/>
    </reaction>
</comment>
<comment type="domain">
    <text evidence="7">The N-terminal region contains the highly conserved SGGXDS motif, predicted to be a P-loop motif involved in ATP binding.</text>
</comment>
<dbReference type="SUPFAM" id="SSF52402">
    <property type="entry name" value="Adenine nucleotide alpha hydrolases-like"/>
    <property type="match status" value="1"/>
</dbReference>
<dbReference type="EMBL" id="CADCUD010000061">
    <property type="protein sequence ID" value="CAA9322217.1"/>
    <property type="molecule type" value="Genomic_DNA"/>
</dbReference>
<evidence type="ECO:0000256" key="5">
    <source>
        <dbReference type="ARBA" id="ARBA00022840"/>
    </source>
</evidence>
<organism evidence="10">
    <name type="scientific">uncultured Nocardioidaceae bacterium</name>
    <dbReference type="NCBI Taxonomy" id="253824"/>
    <lineage>
        <taxon>Bacteria</taxon>
        <taxon>Bacillati</taxon>
        <taxon>Actinomycetota</taxon>
        <taxon>Actinomycetes</taxon>
        <taxon>Propionibacteriales</taxon>
        <taxon>Nocardioidaceae</taxon>
        <taxon>environmental samples</taxon>
    </lineage>
</organism>
<dbReference type="InterPro" id="IPR012795">
    <property type="entry name" value="tRNA_Ile_lys_synt_N"/>
</dbReference>
<accession>A0A6J4L2N6</accession>
<dbReference type="Gene3D" id="3.40.50.620">
    <property type="entry name" value="HUPs"/>
    <property type="match status" value="1"/>
</dbReference>
<dbReference type="InterPro" id="IPR012094">
    <property type="entry name" value="tRNA_Ile_lys_synt"/>
</dbReference>
<comment type="similarity">
    <text evidence="7">Belongs to the tRNA(Ile)-lysidine synthase family.</text>
</comment>
<dbReference type="Gene3D" id="1.20.59.20">
    <property type="match status" value="1"/>
</dbReference>
<feature type="domain" description="tRNA(Ile)-lysidine synthase substrate-binding" evidence="9">
    <location>
        <begin position="252"/>
        <end position="312"/>
    </location>
</feature>
<comment type="subcellular location">
    <subcellularLocation>
        <location evidence="7">Cytoplasm</location>
    </subcellularLocation>
</comment>
<dbReference type="Pfam" id="PF09179">
    <property type="entry name" value="TilS"/>
    <property type="match status" value="1"/>
</dbReference>
<evidence type="ECO:0000259" key="8">
    <source>
        <dbReference type="Pfam" id="PF01171"/>
    </source>
</evidence>
<dbReference type="Pfam" id="PF01171">
    <property type="entry name" value="ATP_bind_3"/>
    <property type="match status" value="1"/>
</dbReference>
<keyword evidence="3 7" id="KW-0819">tRNA processing</keyword>
<keyword evidence="5 7" id="KW-0067">ATP-binding</keyword>
<feature type="domain" description="tRNA(Ile)-lysidine/2-thiocytidine synthase N-terminal" evidence="8">
    <location>
        <begin position="28"/>
        <end position="202"/>
    </location>
</feature>
<evidence type="ECO:0000256" key="2">
    <source>
        <dbReference type="ARBA" id="ARBA00022598"/>
    </source>
</evidence>
<evidence type="ECO:0000256" key="7">
    <source>
        <dbReference type="HAMAP-Rule" id="MF_01161"/>
    </source>
</evidence>
<evidence type="ECO:0000256" key="3">
    <source>
        <dbReference type="ARBA" id="ARBA00022694"/>
    </source>
</evidence>
<keyword evidence="4 7" id="KW-0547">Nucleotide-binding</keyword>
<evidence type="ECO:0000313" key="10">
    <source>
        <dbReference type="EMBL" id="CAA9322217.1"/>
    </source>
</evidence>
<dbReference type="GO" id="GO:0005524">
    <property type="term" value="F:ATP binding"/>
    <property type="evidence" value="ECO:0007669"/>
    <property type="project" value="UniProtKB-UniRule"/>
</dbReference>
<keyword evidence="1 7" id="KW-0963">Cytoplasm</keyword>
<dbReference type="GO" id="GO:0005737">
    <property type="term" value="C:cytoplasm"/>
    <property type="evidence" value="ECO:0007669"/>
    <property type="project" value="UniProtKB-SubCell"/>
</dbReference>
<dbReference type="AlphaFoldDB" id="A0A6J4L2N6"/>
<dbReference type="InterPro" id="IPR015262">
    <property type="entry name" value="tRNA_Ile_lys_synt_subst-bd"/>
</dbReference>
<comment type="function">
    <text evidence="7">Ligates lysine onto the cytidine present at position 34 of the AUA codon-specific tRNA(Ile) that contains the anticodon CAU, in an ATP-dependent manner. Cytidine is converted to lysidine, thus changing the amino acid specificity of the tRNA from methionine to isoleucine.</text>
</comment>
<evidence type="ECO:0000256" key="1">
    <source>
        <dbReference type="ARBA" id="ARBA00022490"/>
    </source>
</evidence>
<dbReference type="InterPro" id="IPR011063">
    <property type="entry name" value="TilS/TtcA_N"/>
</dbReference>
<dbReference type="NCBIfam" id="TIGR02432">
    <property type="entry name" value="lysidine_TilS_N"/>
    <property type="match status" value="1"/>
</dbReference>
<dbReference type="InterPro" id="IPR014729">
    <property type="entry name" value="Rossmann-like_a/b/a_fold"/>
</dbReference>
<reference evidence="10" key="1">
    <citation type="submission" date="2020-02" db="EMBL/GenBank/DDBJ databases">
        <authorList>
            <person name="Meier V. D."/>
        </authorList>
    </citation>
    <scope>NUCLEOTIDE SEQUENCE</scope>
    <source>
        <strain evidence="10">AVDCRST_MAG46</strain>
    </source>
</reference>
<dbReference type="EC" id="6.3.4.19" evidence="7"/>
<name>A0A6J4L2N6_9ACTN</name>
<gene>
    <name evidence="7" type="primary">tilS</name>
    <name evidence="10" type="ORF">AVDCRST_MAG46-897</name>
</gene>
<dbReference type="SUPFAM" id="SSF82829">
    <property type="entry name" value="MesJ substrate recognition domain-like"/>
    <property type="match status" value="1"/>
</dbReference>
<evidence type="ECO:0000259" key="9">
    <source>
        <dbReference type="Pfam" id="PF09179"/>
    </source>
</evidence>
<keyword evidence="2 7" id="KW-0436">Ligase</keyword>
<feature type="binding site" evidence="7">
    <location>
        <begin position="33"/>
        <end position="38"/>
    </location>
    <ligand>
        <name>ATP</name>
        <dbReference type="ChEBI" id="CHEBI:30616"/>
    </ligand>
</feature>
<dbReference type="PANTHER" id="PTHR43033:SF1">
    <property type="entry name" value="TRNA(ILE)-LYSIDINE SYNTHASE-RELATED"/>
    <property type="match status" value="1"/>
</dbReference>
<sequence>MPRLSPDVAAVRTAVRRSLADLPAPALVLVGLSGGADSLALSAAVSFVAPRAGLHWGVVVVDHGLQSGSAAVAGAAAQQAGALGAEVTEVVPVRVDGAGGPEAAAREARRRALRETAERLGAAAVLLAHTRDDQAETVLLGLARGSGARSLGGMRPRDGLWRRPLLGTDAACTRAVCAHLGLDWWEDPHNADTSFARVRVRQHLLPELERHLGPGVAGALARTADLLRDDADALDALSADLARSATASDGSLDVRALAAAPAALRTRVLRSAALAAGCPSTDLTRGHVAALDRLVTAWHGQAGVDLPGGVLGHRVDGAIRVVPRGVGG</sequence>
<dbReference type="HAMAP" id="MF_01161">
    <property type="entry name" value="tRNA_Ile_lys_synt"/>
    <property type="match status" value="1"/>
</dbReference>
<evidence type="ECO:0000256" key="6">
    <source>
        <dbReference type="ARBA" id="ARBA00048539"/>
    </source>
</evidence>
<evidence type="ECO:0000256" key="4">
    <source>
        <dbReference type="ARBA" id="ARBA00022741"/>
    </source>
</evidence>